<gene>
    <name evidence="2" type="ORF">GNT65_17895</name>
</gene>
<reference evidence="2 3" key="1">
    <citation type="submission" date="2019-12" db="EMBL/GenBank/DDBJ databases">
        <title>Shewanella insulae sp. nov., isolated from a tidal flat.</title>
        <authorList>
            <person name="Yoon J.-H."/>
        </authorList>
    </citation>
    <scope>NUCLEOTIDE SEQUENCE [LARGE SCALE GENOMIC DNA]</scope>
    <source>
        <strain evidence="2 3">JBTF-M18</strain>
    </source>
</reference>
<dbReference type="EMBL" id="WRPA01000020">
    <property type="protein sequence ID" value="MXR70531.1"/>
    <property type="molecule type" value="Genomic_DNA"/>
</dbReference>
<comment type="caution">
    <text evidence="2">The sequence shown here is derived from an EMBL/GenBank/DDBJ whole genome shotgun (WGS) entry which is preliminary data.</text>
</comment>
<feature type="signal peptide" evidence="1">
    <location>
        <begin position="1"/>
        <end position="18"/>
    </location>
</feature>
<evidence type="ECO:0000256" key="1">
    <source>
        <dbReference type="SAM" id="SignalP"/>
    </source>
</evidence>
<dbReference type="AlphaFoldDB" id="A0A6L7I578"/>
<organism evidence="2 3">
    <name type="scientific">Shewanella insulae</name>
    <dbReference type="NCBI Taxonomy" id="2681496"/>
    <lineage>
        <taxon>Bacteria</taxon>
        <taxon>Pseudomonadati</taxon>
        <taxon>Pseudomonadota</taxon>
        <taxon>Gammaproteobacteria</taxon>
        <taxon>Alteromonadales</taxon>
        <taxon>Shewanellaceae</taxon>
        <taxon>Shewanella</taxon>
    </lineage>
</organism>
<keyword evidence="1" id="KW-0732">Signal</keyword>
<dbReference type="PROSITE" id="PS51257">
    <property type="entry name" value="PROKAR_LIPOPROTEIN"/>
    <property type="match status" value="1"/>
</dbReference>
<evidence type="ECO:0000313" key="2">
    <source>
        <dbReference type="EMBL" id="MXR70531.1"/>
    </source>
</evidence>
<protein>
    <recommendedName>
        <fullName evidence="4">Lipoprotein</fullName>
    </recommendedName>
</protein>
<evidence type="ECO:0008006" key="4">
    <source>
        <dbReference type="Google" id="ProtNLM"/>
    </source>
</evidence>
<proteinExistence type="predicted"/>
<name>A0A6L7I578_9GAMM</name>
<evidence type="ECO:0000313" key="3">
    <source>
        <dbReference type="Proteomes" id="UP000474778"/>
    </source>
</evidence>
<sequence length="103" mass="11342">MRSIMAFAALLLTMTACTQVPQWTLFYYPDAAPGASAETLISQGELDQHISGYYQQLDQCLAKGAGMMKLSQTGRGSYLCGERCQRNEAGELECQRLEIPVSQ</sequence>
<keyword evidence="3" id="KW-1185">Reference proteome</keyword>
<feature type="chain" id="PRO_5026952216" description="Lipoprotein" evidence="1">
    <location>
        <begin position="19"/>
        <end position="103"/>
    </location>
</feature>
<accession>A0A6L7I578</accession>
<dbReference type="Proteomes" id="UP000474778">
    <property type="component" value="Unassembled WGS sequence"/>
</dbReference>